<dbReference type="Pfam" id="PF15108">
    <property type="entry name" value="TMEM37"/>
    <property type="match status" value="1"/>
</dbReference>
<dbReference type="GO" id="GO:0005244">
    <property type="term" value="F:voltage-gated monoatomic ion channel activity"/>
    <property type="evidence" value="ECO:0007669"/>
    <property type="project" value="InterPro"/>
</dbReference>
<evidence type="ECO:0000256" key="1">
    <source>
        <dbReference type="SAM" id="Phobius"/>
    </source>
</evidence>
<feature type="transmembrane region" description="Helical" evidence="1">
    <location>
        <begin position="157"/>
        <end position="176"/>
    </location>
</feature>
<feature type="transmembrane region" description="Helical" evidence="1">
    <location>
        <begin position="24"/>
        <end position="45"/>
    </location>
</feature>
<accession>A0A0F7Z328</accession>
<dbReference type="GO" id="GO:0016020">
    <property type="term" value="C:membrane"/>
    <property type="evidence" value="ECO:0007669"/>
    <property type="project" value="InterPro"/>
</dbReference>
<feature type="transmembrane region" description="Helical" evidence="1">
    <location>
        <begin position="131"/>
        <end position="151"/>
    </location>
</feature>
<keyword evidence="1 2" id="KW-0812">Transmembrane</keyword>
<dbReference type="EMBL" id="GBEX01003564">
    <property type="protein sequence ID" value="JAI10996.1"/>
    <property type="molecule type" value="mRNA"/>
</dbReference>
<dbReference type="PANTHER" id="PTHR31767:SF0">
    <property type="entry name" value="VOLTAGE-DEPENDENT CALCIUM CHANNEL GAMMA-LIKE SUBUNIT"/>
    <property type="match status" value="1"/>
</dbReference>
<dbReference type="AlphaFoldDB" id="A0A0F7Z328"/>
<name>A0A0F7Z328_CROAD</name>
<dbReference type="PANTHER" id="PTHR31767">
    <property type="entry name" value="VOLTAGE-DEPENDENT CALCIUM CHANNEL GAMMA-LIKE SUBUNIT"/>
    <property type="match status" value="1"/>
</dbReference>
<keyword evidence="1" id="KW-1133">Transmembrane helix</keyword>
<dbReference type="GO" id="GO:0005262">
    <property type="term" value="F:calcium channel activity"/>
    <property type="evidence" value="ECO:0007669"/>
    <property type="project" value="InterPro"/>
</dbReference>
<dbReference type="InterPro" id="IPR029372">
    <property type="entry name" value="Tmem37"/>
</dbReference>
<keyword evidence="1" id="KW-0472">Membrane</keyword>
<feature type="transmembrane region" description="Helical" evidence="1">
    <location>
        <begin position="91"/>
        <end position="111"/>
    </location>
</feature>
<reference evidence="2" key="1">
    <citation type="submission" date="2014-05" db="EMBL/GenBank/DDBJ databases">
        <title>The extremes of toxin expression variation revealed in two sympatric snake species.</title>
        <authorList>
            <person name="Margres M.J."/>
            <person name="Wray K.P."/>
            <person name="McGivern J.J."/>
            <person name="Seavy M."/>
            <person name="Sanader D."/>
            <person name="Facente J."/>
            <person name="Rokyta D.R."/>
        </authorList>
    </citation>
    <scope>NUCLEOTIDE SEQUENCE</scope>
</reference>
<proteinExistence type="evidence at transcript level"/>
<protein>
    <submittedName>
        <fullName evidence="2">Transmembrane protein 37</fullName>
    </submittedName>
</protein>
<sequence length="215" mass="24409">MTAIAAQTQWLLTRRRPKKSFFETFIRSLIILCVAIAIVLLSIAVCDGHWLFTKGKLFGLWHFCTLGSNSTLKCTTDLALTNIRGISTGMIFIRSMLSFAVVVAIFGLELLMVSQVCEDINSRRKWSMGSILILASFLLSSAGMVSFLILLRDYITILSFTLTYWCEFISTFLFFLNGISGLHLNNLTLPWSRVRKIKHDEQQLNQISREYIAAH</sequence>
<evidence type="ECO:0000313" key="2">
    <source>
        <dbReference type="EMBL" id="JAI10996.1"/>
    </source>
</evidence>
<organism evidence="2">
    <name type="scientific">Crotalus adamanteus</name>
    <name type="common">Eastern diamondback rattlesnake</name>
    <dbReference type="NCBI Taxonomy" id="8729"/>
    <lineage>
        <taxon>Eukaryota</taxon>
        <taxon>Metazoa</taxon>
        <taxon>Chordata</taxon>
        <taxon>Craniata</taxon>
        <taxon>Vertebrata</taxon>
        <taxon>Euteleostomi</taxon>
        <taxon>Lepidosauria</taxon>
        <taxon>Squamata</taxon>
        <taxon>Bifurcata</taxon>
        <taxon>Unidentata</taxon>
        <taxon>Episquamata</taxon>
        <taxon>Toxicofera</taxon>
        <taxon>Serpentes</taxon>
        <taxon>Colubroidea</taxon>
        <taxon>Viperidae</taxon>
        <taxon>Crotalinae</taxon>
        <taxon>Crotalus</taxon>
    </lineage>
</organism>